<gene>
    <name evidence="5" type="ORF">ACFSUD_10580</name>
</gene>
<keyword evidence="3" id="KW-0808">Transferase</keyword>
<proteinExistence type="inferred from homology"/>
<organism evidence="5 6">
    <name type="scientific">Sulfitobacter aestuarii</name>
    <dbReference type="NCBI Taxonomy" id="2161676"/>
    <lineage>
        <taxon>Bacteria</taxon>
        <taxon>Pseudomonadati</taxon>
        <taxon>Pseudomonadota</taxon>
        <taxon>Alphaproteobacteria</taxon>
        <taxon>Rhodobacterales</taxon>
        <taxon>Roseobacteraceae</taxon>
        <taxon>Sulfitobacter</taxon>
    </lineage>
</organism>
<comment type="caution">
    <text evidence="5">The sequence shown here is derived from an EMBL/GenBank/DDBJ whole genome shotgun (WGS) entry which is preliminary data.</text>
</comment>
<evidence type="ECO:0000256" key="1">
    <source>
        <dbReference type="ARBA" id="ARBA00006739"/>
    </source>
</evidence>
<evidence type="ECO:0000256" key="3">
    <source>
        <dbReference type="ARBA" id="ARBA00022679"/>
    </source>
</evidence>
<dbReference type="InterPro" id="IPR029044">
    <property type="entry name" value="Nucleotide-diphossugar_trans"/>
</dbReference>
<dbReference type="CDD" id="cd00761">
    <property type="entry name" value="Glyco_tranf_GTA_type"/>
    <property type="match status" value="1"/>
</dbReference>
<dbReference type="EMBL" id="JBHUMP010000008">
    <property type="protein sequence ID" value="MFD2740016.1"/>
    <property type="molecule type" value="Genomic_DNA"/>
</dbReference>
<dbReference type="RefSeq" id="WP_386374176.1">
    <property type="nucleotide sequence ID" value="NZ_JBHUMP010000008.1"/>
</dbReference>
<dbReference type="InterPro" id="IPR050834">
    <property type="entry name" value="Glycosyltransf_2"/>
</dbReference>
<dbReference type="Pfam" id="PF00535">
    <property type="entry name" value="Glycos_transf_2"/>
    <property type="match status" value="1"/>
</dbReference>
<evidence type="ECO:0000313" key="6">
    <source>
        <dbReference type="Proteomes" id="UP001597474"/>
    </source>
</evidence>
<accession>A0ABW5U4M4</accession>
<sequence>MTKVSVIIAAWNADRSLERSVMSCLAQRDIPVEVLIVDDASTDGTAALARDLAGRHPQVRSIALARNSGPAAARNAGFDAARGDWLAVLDADDAMAPDRLARLVAYAEETRADAVYDNLAISDAADPDATIRPYLLGPGFDRSACWDLRFFLSNNLARPGKPSLGYLKPLFRRSFVSEHDLRYDPALRNGEDFHLMLDALNAGARLCYLPDAGYIYTTGAGSISNRLNLDHAQHLIAAADRFIARNNGKLPGTELALMRKRRRRLADLASAEAAMRALRDRRSGSALSALLSRPGAVPRFGRQLLHAFSKRLSSR</sequence>
<reference evidence="6" key="1">
    <citation type="journal article" date="2019" name="Int. J. Syst. Evol. Microbiol.">
        <title>The Global Catalogue of Microorganisms (GCM) 10K type strain sequencing project: providing services to taxonomists for standard genome sequencing and annotation.</title>
        <authorList>
            <consortium name="The Broad Institute Genomics Platform"/>
            <consortium name="The Broad Institute Genome Sequencing Center for Infectious Disease"/>
            <person name="Wu L."/>
            <person name="Ma J."/>
        </authorList>
    </citation>
    <scope>NUCLEOTIDE SEQUENCE [LARGE SCALE GENOMIC DNA]</scope>
    <source>
        <strain evidence="6">TISTR 2562</strain>
    </source>
</reference>
<keyword evidence="6" id="KW-1185">Reference proteome</keyword>
<comment type="similarity">
    <text evidence="1">Belongs to the glycosyltransferase 2 family.</text>
</comment>
<dbReference type="PANTHER" id="PTHR43685:SF5">
    <property type="entry name" value="GLYCOSYLTRANSFERASE EPSE-RELATED"/>
    <property type="match status" value="1"/>
</dbReference>
<dbReference type="Proteomes" id="UP001597474">
    <property type="component" value="Unassembled WGS sequence"/>
</dbReference>
<keyword evidence="2" id="KW-0328">Glycosyltransferase</keyword>
<name>A0ABW5U4M4_9RHOB</name>
<feature type="domain" description="Glycosyltransferase 2-like" evidence="4">
    <location>
        <begin position="5"/>
        <end position="123"/>
    </location>
</feature>
<dbReference type="SUPFAM" id="SSF53448">
    <property type="entry name" value="Nucleotide-diphospho-sugar transferases"/>
    <property type="match status" value="1"/>
</dbReference>
<protein>
    <submittedName>
        <fullName evidence="5">Glycosyltransferase family 2 protein</fullName>
    </submittedName>
</protein>
<dbReference type="PANTHER" id="PTHR43685">
    <property type="entry name" value="GLYCOSYLTRANSFERASE"/>
    <property type="match status" value="1"/>
</dbReference>
<evidence type="ECO:0000256" key="2">
    <source>
        <dbReference type="ARBA" id="ARBA00022676"/>
    </source>
</evidence>
<dbReference type="Gene3D" id="3.90.550.10">
    <property type="entry name" value="Spore Coat Polysaccharide Biosynthesis Protein SpsA, Chain A"/>
    <property type="match status" value="1"/>
</dbReference>
<dbReference type="InterPro" id="IPR001173">
    <property type="entry name" value="Glyco_trans_2-like"/>
</dbReference>
<evidence type="ECO:0000259" key="4">
    <source>
        <dbReference type="Pfam" id="PF00535"/>
    </source>
</evidence>
<evidence type="ECO:0000313" key="5">
    <source>
        <dbReference type="EMBL" id="MFD2740016.1"/>
    </source>
</evidence>